<dbReference type="AlphaFoldDB" id="R7QTE1"/>
<accession>R7QTE1</accession>
<sequence>MCISCMLKGHEEQGRKAELNRNAEFRTLISAQPIISKERRPQMSRFKRRH</sequence>
<dbReference type="Proteomes" id="UP000012073">
    <property type="component" value="Unassembled WGS sequence"/>
</dbReference>
<proteinExistence type="predicted"/>
<name>R7QTE1_CHOCR</name>
<dbReference type="Gramene" id="CDF41389">
    <property type="protein sequence ID" value="CDF41389"/>
    <property type="gene ID" value="CHC_T00007981001"/>
</dbReference>
<evidence type="ECO:0000313" key="2">
    <source>
        <dbReference type="Proteomes" id="UP000012073"/>
    </source>
</evidence>
<protein>
    <submittedName>
        <fullName evidence="1">Uncharacterized protein</fullName>
    </submittedName>
</protein>
<gene>
    <name evidence="1" type="ORF">CHC_T00007981001</name>
</gene>
<dbReference type="RefSeq" id="XP_005711683.1">
    <property type="nucleotide sequence ID" value="XM_005711626.1"/>
</dbReference>
<organism evidence="1 2">
    <name type="scientific">Chondrus crispus</name>
    <name type="common">Carrageen Irish moss</name>
    <name type="synonym">Polymorpha crispa</name>
    <dbReference type="NCBI Taxonomy" id="2769"/>
    <lineage>
        <taxon>Eukaryota</taxon>
        <taxon>Rhodophyta</taxon>
        <taxon>Florideophyceae</taxon>
        <taxon>Rhodymeniophycidae</taxon>
        <taxon>Gigartinales</taxon>
        <taxon>Gigartinaceae</taxon>
        <taxon>Chondrus</taxon>
    </lineage>
</organism>
<dbReference type="GeneID" id="17319418"/>
<dbReference type="KEGG" id="ccp:CHC_T00007981001"/>
<dbReference type="EMBL" id="HG002370">
    <property type="protein sequence ID" value="CDF41389.1"/>
    <property type="molecule type" value="Genomic_DNA"/>
</dbReference>
<keyword evidence="2" id="KW-1185">Reference proteome</keyword>
<reference evidence="2" key="1">
    <citation type="journal article" date="2013" name="Proc. Natl. Acad. Sci. U.S.A.">
        <title>Genome structure and metabolic features in the red seaweed Chondrus crispus shed light on evolution of the Archaeplastida.</title>
        <authorList>
            <person name="Collen J."/>
            <person name="Porcel B."/>
            <person name="Carre W."/>
            <person name="Ball S.G."/>
            <person name="Chaparro C."/>
            <person name="Tonon T."/>
            <person name="Barbeyron T."/>
            <person name="Michel G."/>
            <person name="Noel B."/>
            <person name="Valentin K."/>
            <person name="Elias M."/>
            <person name="Artiguenave F."/>
            <person name="Arun A."/>
            <person name="Aury J.M."/>
            <person name="Barbosa-Neto J.F."/>
            <person name="Bothwell J.H."/>
            <person name="Bouget F.Y."/>
            <person name="Brillet L."/>
            <person name="Cabello-Hurtado F."/>
            <person name="Capella-Gutierrez S."/>
            <person name="Charrier B."/>
            <person name="Cladiere L."/>
            <person name="Cock J.M."/>
            <person name="Coelho S.M."/>
            <person name="Colleoni C."/>
            <person name="Czjzek M."/>
            <person name="Da Silva C."/>
            <person name="Delage L."/>
            <person name="Denoeud F."/>
            <person name="Deschamps P."/>
            <person name="Dittami S.M."/>
            <person name="Gabaldon T."/>
            <person name="Gachon C.M."/>
            <person name="Groisillier A."/>
            <person name="Herve C."/>
            <person name="Jabbari K."/>
            <person name="Katinka M."/>
            <person name="Kloareg B."/>
            <person name="Kowalczyk N."/>
            <person name="Labadie K."/>
            <person name="Leblanc C."/>
            <person name="Lopez P.J."/>
            <person name="McLachlan D.H."/>
            <person name="Meslet-Cladiere L."/>
            <person name="Moustafa A."/>
            <person name="Nehr Z."/>
            <person name="Nyvall Collen P."/>
            <person name="Panaud O."/>
            <person name="Partensky F."/>
            <person name="Poulain J."/>
            <person name="Rensing S.A."/>
            <person name="Rousvoal S."/>
            <person name="Samson G."/>
            <person name="Symeonidi A."/>
            <person name="Weissenbach J."/>
            <person name="Zambounis A."/>
            <person name="Wincker P."/>
            <person name="Boyen C."/>
        </authorList>
    </citation>
    <scope>NUCLEOTIDE SEQUENCE [LARGE SCALE GENOMIC DNA]</scope>
    <source>
        <strain evidence="2">cv. Stackhouse</strain>
    </source>
</reference>
<evidence type="ECO:0000313" key="1">
    <source>
        <dbReference type="EMBL" id="CDF41389.1"/>
    </source>
</evidence>